<dbReference type="EMBL" id="DYYI01000094">
    <property type="protein sequence ID" value="HJE20424.1"/>
    <property type="molecule type" value="Genomic_DNA"/>
</dbReference>
<feature type="compositionally biased region" description="Polar residues" evidence="1">
    <location>
        <begin position="230"/>
        <end position="247"/>
    </location>
</feature>
<dbReference type="SUPFAM" id="SSF46955">
    <property type="entry name" value="Putative DNA-binding domain"/>
    <property type="match status" value="1"/>
</dbReference>
<dbReference type="InterPro" id="IPR009061">
    <property type="entry name" value="DNA-bd_dom_put_sf"/>
</dbReference>
<feature type="compositionally biased region" description="Acidic residues" evidence="1">
    <location>
        <begin position="193"/>
        <end position="215"/>
    </location>
</feature>
<evidence type="ECO:0000259" key="2">
    <source>
        <dbReference type="Pfam" id="PF13411"/>
    </source>
</evidence>
<feature type="compositionally biased region" description="Acidic residues" evidence="1">
    <location>
        <begin position="250"/>
        <end position="261"/>
    </location>
</feature>
<proteinExistence type="predicted"/>
<protein>
    <submittedName>
        <fullName evidence="3">Helix-turn-helix domain-containing protein</fullName>
    </submittedName>
</protein>
<accession>A0A921DYD1</accession>
<gene>
    <name evidence="3" type="ORF">K8V35_08735</name>
</gene>
<feature type="compositionally biased region" description="Acidic residues" evidence="1">
    <location>
        <begin position="174"/>
        <end position="186"/>
    </location>
</feature>
<feature type="compositionally biased region" description="Basic and acidic residues" evidence="1">
    <location>
        <begin position="216"/>
        <end position="228"/>
    </location>
</feature>
<sequence length="278" mass="31740">MENNSTIFYTTAQVTEMVELSDQNVRKYVRLLEDRNYEVTKDEHNRRLFSGEDIAVLRELIKLAKQPGYTLETAADYLASKATGNVVQSNSRVPVVESNNEFTQLLTSVVDKMQEMQNDHQELREKMDLLLNKLDETSVALENSNQRRESDDSEVDAETDQSEASQEEKVEEKSSDEETPNVEESDTEKSVETDDDSVEETEEKTEEASADEETQTVEKFESHKRENESSIDMSTYENKTPESSTYNGEDPVEPAEETPEQVEEKGAFGKFLDFLRGK</sequence>
<dbReference type="Proteomes" id="UP000763505">
    <property type="component" value="Unassembled WGS sequence"/>
</dbReference>
<reference evidence="3" key="1">
    <citation type="journal article" date="2021" name="PeerJ">
        <title>Extensive microbial diversity within the chicken gut microbiome revealed by metagenomics and culture.</title>
        <authorList>
            <person name="Gilroy R."/>
            <person name="Ravi A."/>
            <person name="Getino M."/>
            <person name="Pursley I."/>
            <person name="Horton D.L."/>
            <person name="Alikhan N.F."/>
            <person name="Baker D."/>
            <person name="Gharbi K."/>
            <person name="Hall N."/>
            <person name="Watson M."/>
            <person name="Adriaenssens E.M."/>
            <person name="Foster-Nyarko E."/>
            <person name="Jarju S."/>
            <person name="Secka A."/>
            <person name="Antonio M."/>
            <person name="Oren A."/>
            <person name="Chaudhuri R.R."/>
            <person name="La Ragione R."/>
            <person name="Hildebrand F."/>
            <person name="Pallen M.J."/>
        </authorList>
    </citation>
    <scope>NUCLEOTIDE SEQUENCE</scope>
    <source>
        <strain evidence="3">6019</strain>
    </source>
</reference>
<dbReference type="Gene3D" id="1.10.1660.10">
    <property type="match status" value="1"/>
</dbReference>
<dbReference type="AlphaFoldDB" id="A0A921DYD1"/>
<feature type="compositionally biased region" description="Basic and acidic residues" evidence="1">
    <location>
        <begin position="262"/>
        <end position="278"/>
    </location>
</feature>
<dbReference type="GO" id="GO:0006355">
    <property type="term" value="P:regulation of DNA-templated transcription"/>
    <property type="evidence" value="ECO:0007669"/>
    <property type="project" value="InterPro"/>
</dbReference>
<name>A0A921DYD1_9STAP</name>
<organism evidence="3 4">
    <name type="scientific">Aliicoccus persicus</name>
    <dbReference type="NCBI Taxonomy" id="930138"/>
    <lineage>
        <taxon>Bacteria</taxon>
        <taxon>Bacillati</taxon>
        <taxon>Bacillota</taxon>
        <taxon>Bacilli</taxon>
        <taxon>Bacillales</taxon>
        <taxon>Staphylococcaceae</taxon>
        <taxon>Aliicoccus</taxon>
    </lineage>
</organism>
<dbReference type="InterPro" id="IPR000551">
    <property type="entry name" value="MerR-type_HTH_dom"/>
</dbReference>
<feature type="region of interest" description="Disordered" evidence="1">
    <location>
        <begin position="140"/>
        <end position="278"/>
    </location>
</feature>
<evidence type="ECO:0000256" key="1">
    <source>
        <dbReference type="SAM" id="MobiDB-lite"/>
    </source>
</evidence>
<feature type="compositionally biased region" description="Acidic residues" evidence="1">
    <location>
        <begin position="151"/>
        <end position="161"/>
    </location>
</feature>
<comment type="caution">
    <text evidence="3">The sequence shown here is derived from an EMBL/GenBank/DDBJ whole genome shotgun (WGS) entry which is preliminary data.</text>
</comment>
<dbReference type="GO" id="GO:0003677">
    <property type="term" value="F:DNA binding"/>
    <property type="evidence" value="ECO:0007669"/>
    <property type="project" value="InterPro"/>
</dbReference>
<feature type="domain" description="HTH merR-type" evidence="2">
    <location>
        <begin position="9"/>
        <end position="80"/>
    </location>
</feature>
<evidence type="ECO:0000313" key="3">
    <source>
        <dbReference type="EMBL" id="HJE20424.1"/>
    </source>
</evidence>
<reference evidence="3" key="2">
    <citation type="submission" date="2021-09" db="EMBL/GenBank/DDBJ databases">
        <authorList>
            <person name="Gilroy R."/>
        </authorList>
    </citation>
    <scope>NUCLEOTIDE SEQUENCE</scope>
    <source>
        <strain evidence="3">6019</strain>
    </source>
</reference>
<evidence type="ECO:0000313" key="4">
    <source>
        <dbReference type="Proteomes" id="UP000763505"/>
    </source>
</evidence>
<dbReference type="Pfam" id="PF13411">
    <property type="entry name" value="MerR_1"/>
    <property type="match status" value="1"/>
</dbReference>